<keyword evidence="1" id="KW-0472">Membrane</keyword>
<dbReference type="EMBL" id="JAENHO010000024">
    <property type="protein sequence ID" value="MBL7261914.1"/>
    <property type="molecule type" value="Genomic_DNA"/>
</dbReference>
<reference evidence="2 3" key="1">
    <citation type="submission" date="2021-01" db="EMBL/GenBank/DDBJ databases">
        <title>Actinoplanes sp. nov. LDG1-01 isolated from lichen.</title>
        <authorList>
            <person name="Saeng-In P."/>
            <person name="Phongsopitanun W."/>
            <person name="Kanchanasin P."/>
            <person name="Yuki M."/>
            <person name="Kudo T."/>
            <person name="Ohkuma M."/>
            <person name="Tanasupawat S."/>
        </authorList>
    </citation>
    <scope>NUCLEOTIDE SEQUENCE [LARGE SCALE GENOMIC DNA]</scope>
    <source>
        <strain evidence="2 3">LDG1-01</strain>
    </source>
</reference>
<comment type="caution">
    <text evidence="2">The sequence shown here is derived from an EMBL/GenBank/DDBJ whole genome shotgun (WGS) entry which is preliminary data.</text>
</comment>
<evidence type="ECO:0000313" key="2">
    <source>
        <dbReference type="EMBL" id="MBL7261914.1"/>
    </source>
</evidence>
<gene>
    <name evidence="2" type="ORF">JKJ07_47355</name>
</gene>
<keyword evidence="1" id="KW-0812">Transmembrane</keyword>
<accession>A0ABS1W595</accession>
<keyword evidence="1" id="KW-1133">Transmembrane helix</keyword>
<keyword evidence="3" id="KW-1185">Reference proteome</keyword>
<organism evidence="2 3">
    <name type="scientific">Paractinoplanes lichenicola</name>
    <dbReference type="NCBI Taxonomy" id="2802976"/>
    <lineage>
        <taxon>Bacteria</taxon>
        <taxon>Bacillati</taxon>
        <taxon>Actinomycetota</taxon>
        <taxon>Actinomycetes</taxon>
        <taxon>Micromonosporales</taxon>
        <taxon>Micromonosporaceae</taxon>
        <taxon>Paractinoplanes</taxon>
    </lineage>
</organism>
<dbReference type="Proteomes" id="UP000598996">
    <property type="component" value="Unassembled WGS sequence"/>
</dbReference>
<dbReference type="RefSeq" id="WP_203078471.1">
    <property type="nucleotide sequence ID" value="NZ_JAENHO010000024.1"/>
</dbReference>
<feature type="transmembrane region" description="Helical" evidence="1">
    <location>
        <begin position="16"/>
        <end position="38"/>
    </location>
</feature>
<name>A0ABS1W595_9ACTN</name>
<sequence length="60" mass="6450">MTTATILNAIEQGSQAATAVSLLYTAIVAVSALTAIMAPTEVRRQAAREVLTLLLRRRDH</sequence>
<evidence type="ECO:0000313" key="3">
    <source>
        <dbReference type="Proteomes" id="UP000598996"/>
    </source>
</evidence>
<protein>
    <submittedName>
        <fullName evidence="2">Uncharacterized protein</fullName>
    </submittedName>
</protein>
<proteinExistence type="predicted"/>
<evidence type="ECO:0000256" key="1">
    <source>
        <dbReference type="SAM" id="Phobius"/>
    </source>
</evidence>